<dbReference type="GO" id="GO:0042597">
    <property type="term" value="C:periplasmic space"/>
    <property type="evidence" value="ECO:0007669"/>
    <property type="project" value="UniProtKB-SubCell"/>
</dbReference>
<feature type="chain" id="PRO_5015780423" evidence="4">
    <location>
        <begin position="25"/>
        <end position="346"/>
    </location>
</feature>
<evidence type="ECO:0000256" key="2">
    <source>
        <dbReference type="ARBA" id="ARBA00022729"/>
    </source>
</evidence>
<reference evidence="5 6" key="1">
    <citation type="submission" date="2018-05" db="EMBL/GenBank/DDBJ databases">
        <title>Pararhodobacter marina sp. nov., isolated from deep-sea water of the Indian Ocean.</title>
        <authorList>
            <person name="Lai Q.Sr."/>
            <person name="Liu X."/>
            <person name="Shao Z."/>
        </authorList>
    </citation>
    <scope>NUCLEOTIDE SEQUENCE [LARGE SCALE GENOMIC DNA]</scope>
    <source>
        <strain evidence="5 6">CIC4N-9</strain>
    </source>
</reference>
<dbReference type="Gene3D" id="3.40.190.170">
    <property type="entry name" value="Bacterial extracellular solute-binding protein, family 7"/>
    <property type="match status" value="1"/>
</dbReference>
<dbReference type="RefSeq" id="WP_109532904.1">
    <property type="nucleotide sequence ID" value="NZ_JBERVP010000323.1"/>
</dbReference>
<evidence type="ECO:0000313" key="5">
    <source>
        <dbReference type="EMBL" id="PWE29791.1"/>
    </source>
</evidence>
<organism evidence="5 6">
    <name type="scientific">Pararhodobacter marinus</name>
    <dbReference type="NCBI Taxonomy" id="2184063"/>
    <lineage>
        <taxon>Bacteria</taxon>
        <taxon>Pseudomonadati</taxon>
        <taxon>Pseudomonadota</taxon>
        <taxon>Alphaproteobacteria</taxon>
        <taxon>Rhodobacterales</taxon>
        <taxon>Paracoccaceae</taxon>
        <taxon>Pararhodobacter</taxon>
    </lineage>
</organism>
<dbReference type="Pfam" id="PF03480">
    <property type="entry name" value="DctP"/>
    <property type="match status" value="1"/>
</dbReference>
<dbReference type="CDD" id="cd13665">
    <property type="entry name" value="PBP2_TRAP_Dctp3_4"/>
    <property type="match status" value="1"/>
</dbReference>
<dbReference type="InterPro" id="IPR018389">
    <property type="entry name" value="DctP_fam"/>
</dbReference>
<dbReference type="GO" id="GO:0055085">
    <property type="term" value="P:transmembrane transport"/>
    <property type="evidence" value="ECO:0007669"/>
    <property type="project" value="InterPro"/>
</dbReference>
<evidence type="ECO:0000256" key="1">
    <source>
        <dbReference type="ARBA" id="ARBA00004418"/>
    </source>
</evidence>
<evidence type="ECO:0000313" key="6">
    <source>
        <dbReference type="Proteomes" id="UP000244940"/>
    </source>
</evidence>
<proteinExistence type="predicted"/>
<sequence length="346" mass="37874">MMKHTLFAAVSGLALLGTATGALAQEVVLRFSNWLPPTHPIITQMIEPWAAEVEAATEGRVALQILPALGAPGAHFDMVRNGVADIAFGVHGYTPERFKLTEMVELPFTSENAQVNSIANWRTYQQFFMDANEHEGTHLLGLWVPGSYQLFTRAGVETVEDLDGLRIRVPGSTVERIATELGMVSISSPLTEAYDQISRGIIDGMFQTYSTVRDFNMAEHMPVVMAVPGGFAASSQFLVISDAAWDRISPEDQAAIDALSGETMVRQFAEVWQAQNAAAVDELVEGGLTQIELSGEDLEMMQERLAPIWDQWIADANERGVDAEAAIAFYQEQLDAVAEELGVERN</sequence>
<protein>
    <submittedName>
        <fullName evidence="5">ABC transporter substrate-binding protein</fullName>
    </submittedName>
</protein>
<keyword evidence="3" id="KW-0574">Periplasm</keyword>
<keyword evidence="2 4" id="KW-0732">Signal</keyword>
<gene>
    <name evidence="5" type="ORF">C4N9_08625</name>
</gene>
<feature type="signal peptide" evidence="4">
    <location>
        <begin position="1"/>
        <end position="24"/>
    </location>
</feature>
<dbReference type="Proteomes" id="UP000244940">
    <property type="component" value="Unassembled WGS sequence"/>
</dbReference>
<evidence type="ECO:0000256" key="3">
    <source>
        <dbReference type="ARBA" id="ARBA00022764"/>
    </source>
</evidence>
<comment type="subcellular location">
    <subcellularLocation>
        <location evidence="1">Periplasm</location>
    </subcellularLocation>
</comment>
<dbReference type="PANTHER" id="PTHR33376:SF15">
    <property type="entry name" value="BLL6794 PROTEIN"/>
    <property type="match status" value="1"/>
</dbReference>
<dbReference type="PANTHER" id="PTHR33376">
    <property type="match status" value="1"/>
</dbReference>
<accession>A0A2U2CD83</accession>
<comment type="caution">
    <text evidence="5">The sequence shown here is derived from an EMBL/GenBank/DDBJ whole genome shotgun (WGS) entry which is preliminary data.</text>
</comment>
<keyword evidence="6" id="KW-1185">Reference proteome</keyword>
<dbReference type="EMBL" id="QEYD01000004">
    <property type="protein sequence ID" value="PWE29791.1"/>
    <property type="molecule type" value="Genomic_DNA"/>
</dbReference>
<evidence type="ECO:0000256" key="4">
    <source>
        <dbReference type="SAM" id="SignalP"/>
    </source>
</evidence>
<dbReference type="OrthoDB" id="7822595at2"/>
<dbReference type="AlphaFoldDB" id="A0A2U2CD83"/>
<dbReference type="InterPro" id="IPR038404">
    <property type="entry name" value="TRAP_DctP_sf"/>
</dbReference>
<name>A0A2U2CD83_9RHOB</name>
<dbReference type="NCBIfam" id="NF037995">
    <property type="entry name" value="TRAP_S1"/>
    <property type="match status" value="1"/>
</dbReference>